<dbReference type="AlphaFoldDB" id="A0A4W4FQT0"/>
<keyword evidence="3" id="KW-1185">Reference proteome</keyword>
<reference evidence="2" key="5">
    <citation type="submission" date="2025-09" db="UniProtKB">
        <authorList>
            <consortium name="Ensembl"/>
        </authorList>
    </citation>
    <scope>IDENTIFICATION</scope>
</reference>
<evidence type="ECO:0000256" key="1">
    <source>
        <dbReference type="SAM" id="MobiDB-lite"/>
    </source>
</evidence>
<evidence type="ECO:0000313" key="3">
    <source>
        <dbReference type="Proteomes" id="UP000314983"/>
    </source>
</evidence>
<protein>
    <submittedName>
        <fullName evidence="2">Uncharacterized protein</fullName>
    </submittedName>
</protein>
<name>A0A4W4FQT0_ELEEL</name>
<feature type="compositionally biased region" description="Polar residues" evidence="1">
    <location>
        <begin position="361"/>
        <end position="372"/>
    </location>
</feature>
<feature type="compositionally biased region" description="Basic and acidic residues" evidence="1">
    <location>
        <begin position="373"/>
        <end position="383"/>
    </location>
</feature>
<dbReference type="Proteomes" id="UP000314983">
    <property type="component" value="Chromosome 20"/>
</dbReference>
<sequence>MYQLKIPCFTDGASDSHHRNPALPKPSLASYQPARTVSSLSHCSTATKTSQNYTATMASLAQNSPATAVVISKKPMDTHAPVCQSSTDSAPLGISHAELQGCQFEDKMLLVNDSLQSLAQDTFYVRTADLQIIMQLISDEQLALIEPKIETQDCNLHGGHSFPHQDSETSQPDTVQTSVSQEIHKHCSDHIVTQPCVSESDTNSSTFSKILDIIPLSSAATELQNSAESAKDAHGRHPENIYLTKTGPKGVISSSCSTTAHYVSAPPDSRANLLGQQCKLQKTGDCASLINSEQVRVSGSAGEKAAQELISQSTVKEGDGVPSGCHKWFSSLHPGHNDPSCGHSSSENVIQEEVPKETHVKNSAVQTPSRRSQLPEHKTDRTAELSISTEPCVTLAPSNTATCEAINNTPADPNSPCPNLNNSFATHSKLTRVSITHGNPTEPYASQCHLGGGYVDVEGASSSSDDEGKLVIELE</sequence>
<proteinExistence type="predicted"/>
<feature type="region of interest" description="Disordered" evidence="1">
    <location>
        <begin position="357"/>
        <end position="383"/>
    </location>
</feature>
<accession>A0A4W4FQT0</accession>
<reference evidence="3" key="1">
    <citation type="journal article" date="2014" name="Science">
        <title>Nonhuman genetics. Genomic basis for the convergent evolution of electric organs.</title>
        <authorList>
            <person name="Gallant J.R."/>
            <person name="Traeger L.L."/>
            <person name="Volkening J.D."/>
            <person name="Moffett H."/>
            <person name="Chen P.H."/>
            <person name="Novina C.D."/>
            <person name="Phillips G.N.Jr."/>
            <person name="Anand R."/>
            <person name="Wells G.B."/>
            <person name="Pinch M."/>
            <person name="Guth R."/>
            <person name="Unguez G.A."/>
            <person name="Albert J.S."/>
            <person name="Zakon H.H."/>
            <person name="Samanta M.P."/>
            <person name="Sussman M.R."/>
        </authorList>
    </citation>
    <scope>NUCLEOTIDE SEQUENCE [LARGE SCALE GENOMIC DNA]</scope>
</reference>
<dbReference type="Ensembl" id="ENSEEET00000026610.2">
    <property type="protein sequence ID" value="ENSEEEP00000026311.2"/>
    <property type="gene ID" value="ENSEEEG00000012736.2"/>
</dbReference>
<reference evidence="2" key="3">
    <citation type="submission" date="2020-05" db="EMBL/GenBank/DDBJ databases">
        <title>Electrophorus electricus (electric eel) genome, fEleEle1, primary haplotype.</title>
        <authorList>
            <person name="Myers G."/>
            <person name="Meyer A."/>
            <person name="Fedrigo O."/>
            <person name="Formenti G."/>
            <person name="Rhie A."/>
            <person name="Tracey A."/>
            <person name="Sims Y."/>
            <person name="Jarvis E.D."/>
        </authorList>
    </citation>
    <scope>NUCLEOTIDE SEQUENCE [LARGE SCALE GENOMIC DNA]</scope>
</reference>
<feature type="region of interest" description="Disordered" evidence="1">
    <location>
        <begin position="456"/>
        <end position="475"/>
    </location>
</feature>
<dbReference type="STRING" id="8005.ENSEEEP00000026311"/>
<reference evidence="3" key="2">
    <citation type="journal article" date="2017" name="Sci. Adv.">
        <title>A tail of two voltages: Proteomic comparison of the three electric organs of the electric eel.</title>
        <authorList>
            <person name="Traeger L.L."/>
            <person name="Sabat G."/>
            <person name="Barrett-Wilt G.A."/>
            <person name="Wells G.B."/>
            <person name="Sussman M.R."/>
        </authorList>
    </citation>
    <scope>NUCLEOTIDE SEQUENCE [LARGE SCALE GENOMIC DNA]</scope>
</reference>
<reference evidence="2" key="4">
    <citation type="submission" date="2025-08" db="UniProtKB">
        <authorList>
            <consortium name="Ensembl"/>
        </authorList>
    </citation>
    <scope>IDENTIFICATION</scope>
</reference>
<feature type="compositionally biased region" description="Basic and acidic residues" evidence="1">
    <location>
        <begin position="466"/>
        <end position="475"/>
    </location>
</feature>
<organism evidence="2 3">
    <name type="scientific">Electrophorus electricus</name>
    <name type="common">Electric eel</name>
    <name type="synonym">Gymnotus electricus</name>
    <dbReference type="NCBI Taxonomy" id="8005"/>
    <lineage>
        <taxon>Eukaryota</taxon>
        <taxon>Metazoa</taxon>
        <taxon>Chordata</taxon>
        <taxon>Craniata</taxon>
        <taxon>Vertebrata</taxon>
        <taxon>Euteleostomi</taxon>
        <taxon>Actinopterygii</taxon>
        <taxon>Neopterygii</taxon>
        <taxon>Teleostei</taxon>
        <taxon>Ostariophysi</taxon>
        <taxon>Gymnotiformes</taxon>
        <taxon>Gymnotoidei</taxon>
        <taxon>Gymnotidae</taxon>
        <taxon>Electrophorus</taxon>
    </lineage>
</organism>
<evidence type="ECO:0000313" key="2">
    <source>
        <dbReference type="Ensembl" id="ENSEEEP00000026311.2"/>
    </source>
</evidence>